<comment type="cofactor">
    <cofactor evidence="1">
        <name>FAD</name>
        <dbReference type="ChEBI" id="CHEBI:57692"/>
    </cofactor>
</comment>
<dbReference type="PANTHER" id="PTHR43884">
    <property type="entry name" value="ACYL-COA DEHYDROGENASE"/>
    <property type="match status" value="1"/>
</dbReference>
<dbReference type="GO" id="GO:0003995">
    <property type="term" value="F:acyl-CoA dehydrogenase activity"/>
    <property type="evidence" value="ECO:0007669"/>
    <property type="project" value="TreeGrafter"/>
</dbReference>
<reference evidence="7 8" key="1">
    <citation type="submission" date="2018-02" db="EMBL/GenBank/DDBJ databases">
        <title>Insights into the biology of acidophilic members of the Acidiferrobacteraceae family derived from comparative genomic analyses.</title>
        <authorList>
            <person name="Issotta F."/>
            <person name="Thyssen C."/>
            <person name="Mena C."/>
            <person name="Moya A."/>
            <person name="Bellenberg S."/>
            <person name="Sproer C."/>
            <person name="Covarrubias P.C."/>
            <person name="Sand W."/>
            <person name="Quatrini R."/>
            <person name="Vera M."/>
        </authorList>
    </citation>
    <scope>NUCLEOTIDE SEQUENCE [LARGE SCALE GENOMIC DNA]</scope>
    <source>
        <strain evidence="8">m-1</strain>
    </source>
</reference>
<dbReference type="PANTHER" id="PTHR43884:SF12">
    <property type="entry name" value="ISOVALERYL-COA DEHYDROGENASE, MITOCHONDRIAL-RELATED"/>
    <property type="match status" value="1"/>
</dbReference>
<keyword evidence="3" id="KW-0285">Flavoprotein</keyword>
<dbReference type="AlphaFoldDB" id="A0A368HEU6"/>
<evidence type="ECO:0000256" key="3">
    <source>
        <dbReference type="ARBA" id="ARBA00022630"/>
    </source>
</evidence>
<dbReference type="EMBL" id="PSYR01000002">
    <property type="protein sequence ID" value="RCN56965.1"/>
    <property type="molecule type" value="Genomic_DNA"/>
</dbReference>
<comment type="similarity">
    <text evidence="2">Belongs to the acyl-CoA dehydrogenase family.</text>
</comment>
<name>A0A368HEU6_9GAMM</name>
<accession>A0A368HEU6</accession>
<feature type="domain" description="Acyl-CoA dehydrogenase/oxidase N-terminal" evidence="6">
    <location>
        <begin position="25"/>
        <end position="127"/>
    </location>
</feature>
<evidence type="ECO:0000259" key="6">
    <source>
        <dbReference type="Pfam" id="PF02771"/>
    </source>
</evidence>
<dbReference type="InterPro" id="IPR036250">
    <property type="entry name" value="AcylCo_DH-like_C"/>
</dbReference>
<dbReference type="Proteomes" id="UP000253250">
    <property type="component" value="Unassembled WGS sequence"/>
</dbReference>
<dbReference type="InterPro" id="IPR037069">
    <property type="entry name" value="AcylCoA_DH/ox_N_sf"/>
</dbReference>
<dbReference type="OrthoDB" id="2564795at2"/>
<dbReference type="InterPro" id="IPR009075">
    <property type="entry name" value="AcylCo_DH/oxidase_C"/>
</dbReference>
<evidence type="ECO:0000259" key="5">
    <source>
        <dbReference type="Pfam" id="PF00441"/>
    </source>
</evidence>
<dbReference type="Gene3D" id="2.40.110.10">
    <property type="entry name" value="Butyryl-CoA Dehydrogenase, subunit A, domain 2"/>
    <property type="match status" value="1"/>
</dbReference>
<sequence>MTDVHEDARRTDAPMAMGDEGDLARLRRLVADQLPGLAPRIDKEGYHPQTFLRDYGRVYGFGHAVDHGYGGRPGGLKGVITGMEACSEHCVSTGFLVWCQTSCAWYLQKSGNTPLKRRLLPALCSGQQAAGTGLSNLLKARSQLEPLRLRAVAVPGGYRIHGTLPWVSNLATGAVFAVAAATSGGTLMALARVGAPGLTLRRAGPFCALEGTSTMSCRFDDVFLADSEVIAPDEGFDDYFARMRAGLILAQMGMALGLVQGALTLIDETHSAAQPANAFIEHQPEDLRERLRALRAETLAAADGLDGGAPGRFDEILAIRARGARLALDAAHSALLHCGANGYLAHHPAQRRVREAYFVALVTPALKHLTREIALAKSGDPLPAA</sequence>
<evidence type="ECO:0000256" key="4">
    <source>
        <dbReference type="ARBA" id="ARBA00022827"/>
    </source>
</evidence>
<gene>
    <name evidence="7" type="ORF">C4900_14635</name>
</gene>
<evidence type="ECO:0000256" key="1">
    <source>
        <dbReference type="ARBA" id="ARBA00001974"/>
    </source>
</evidence>
<dbReference type="Gene3D" id="1.20.140.10">
    <property type="entry name" value="Butyryl-CoA Dehydrogenase, subunit A, domain 3"/>
    <property type="match status" value="1"/>
</dbReference>
<evidence type="ECO:0000313" key="7">
    <source>
        <dbReference type="EMBL" id="RCN56965.1"/>
    </source>
</evidence>
<proteinExistence type="inferred from homology"/>
<comment type="caution">
    <text evidence="7">The sequence shown here is derived from an EMBL/GenBank/DDBJ whole genome shotgun (WGS) entry which is preliminary data.</text>
</comment>
<dbReference type="Gene3D" id="1.10.540.10">
    <property type="entry name" value="Acyl-CoA dehydrogenase/oxidase, N-terminal domain"/>
    <property type="match status" value="1"/>
</dbReference>
<keyword evidence="4" id="KW-0274">FAD</keyword>
<dbReference type="InterPro" id="IPR009100">
    <property type="entry name" value="AcylCoA_DH/oxidase_NM_dom_sf"/>
</dbReference>
<dbReference type="SUPFAM" id="SSF47203">
    <property type="entry name" value="Acyl-CoA dehydrogenase C-terminal domain-like"/>
    <property type="match status" value="1"/>
</dbReference>
<dbReference type="RefSeq" id="WP_114283337.1">
    <property type="nucleotide sequence ID" value="NZ_PSYR01000002.1"/>
</dbReference>
<dbReference type="Pfam" id="PF02771">
    <property type="entry name" value="Acyl-CoA_dh_N"/>
    <property type="match status" value="1"/>
</dbReference>
<dbReference type="InterPro" id="IPR013786">
    <property type="entry name" value="AcylCoA_DH/ox_N"/>
</dbReference>
<dbReference type="Pfam" id="PF00441">
    <property type="entry name" value="Acyl-CoA_dh_1"/>
    <property type="match status" value="1"/>
</dbReference>
<dbReference type="SUPFAM" id="SSF56645">
    <property type="entry name" value="Acyl-CoA dehydrogenase NM domain-like"/>
    <property type="match status" value="1"/>
</dbReference>
<evidence type="ECO:0000256" key="2">
    <source>
        <dbReference type="ARBA" id="ARBA00009347"/>
    </source>
</evidence>
<evidence type="ECO:0000313" key="8">
    <source>
        <dbReference type="Proteomes" id="UP000253250"/>
    </source>
</evidence>
<dbReference type="InterPro" id="IPR046373">
    <property type="entry name" value="Acyl-CoA_Oxase/DH_mid-dom_sf"/>
</dbReference>
<protein>
    <submittedName>
        <fullName evidence="7">Acyl-CoA dehydrogenase</fullName>
    </submittedName>
</protein>
<feature type="domain" description="Acyl-CoA dehydrogenase/oxidase C-terminal" evidence="5">
    <location>
        <begin position="240"/>
        <end position="356"/>
    </location>
</feature>
<dbReference type="GO" id="GO:0050660">
    <property type="term" value="F:flavin adenine dinucleotide binding"/>
    <property type="evidence" value="ECO:0007669"/>
    <property type="project" value="InterPro"/>
</dbReference>
<organism evidence="7 8">
    <name type="scientific">Acidiferrobacter thiooxydans</name>
    <dbReference type="NCBI Taxonomy" id="163359"/>
    <lineage>
        <taxon>Bacteria</taxon>
        <taxon>Pseudomonadati</taxon>
        <taxon>Pseudomonadota</taxon>
        <taxon>Gammaproteobacteria</taxon>
        <taxon>Acidiferrobacterales</taxon>
        <taxon>Acidiferrobacteraceae</taxon>
        <taxon>Acidiferrobacter</taxon>
    </lineage>
</organism>
<keyword evidence="8" id="KW-1185">Reference proteome</keyword>